<evidence type="ECO:0000259" key="2">
    <source>
        <dbReference type="PROSITE" id="PS51504"/>
    </source>
</evidence>
<gene>
    <name evidence="3" type="ORF">QYM36_006740</name>
</gene>
<dbReference type="GO" id="GO:0003677">
    <property type="term" value="F:DNA binding"/>
    <property type="evidence" value="ECO:0007669"/>
    <property type="project" value="InterPro"/>
</dbReference>
<proteinExistence type="predicted"/>
<protein>
    <recommendedName>
        <fullName evidence="2">H15 domain-containing protein</fullName>
    </recommendedName>
</protein>
<dbReference type="PANTHER" id="PTHR37162:SF1">
    <property type="entry name" value="BED-TYPE DOMAIN-CONTAINING PROTEIN"/>
    <property type="match status" value="1"/>
</dbReference>
<dbReference type="Proteomes" id="UP001187531">
    <property type="component" value="Unassembled WGS sequence"/>
</dbReference>
<accession>A0AA88LE04</accession>
<keyword evidence="4" id="KW-1185">Reference proteome</keyword>
<feature type="domain" description="H15" evidence="2">
    <location>
        <begin position="1"/>
        <end position="72"/>
    </location>
</feature>
<dbReference type="InterPro" id="IPR036388">
    <property type="entry name" value="WH-like_DNA-bd_sf"/>
</dbReference>
<dbReference type="EMBL" id="JAVRJZ010000010">
    <property type="protein sequence ID" value="KAK2718050.1"/>
    <property type="molecule type" value="Genomic_DNA"/>
</dbReference>
<dbReference type="PANTHER" id="PTHR37162">
    <property type="entry name" value="HAT FAMILY DIMERISATION DOMAINCONTAINING PROTEIN-RELATED"/>
    <property type="match status" value="1"/>
</dbReference>
<dbReference type="SUPFAM" id="SSF46785">
    <property type="entry name" value="Winged helix' DNA-binding domain"/>
    <property type="match status" value="1"/>
</dbReference>
<dbReference type="Gene3D" id="1.10.10.10">
    <property type="entry name" value="Winged helix-like DNA-binding domain superfamily/Winged helix DNA-binding domain"/>
    <property type="match status" value="1"/>
</dbReference>
<evidence type="ECO:0000313" key="4">
    <source>
        <dbReference type="Proteomes" id="UP001187531"/>
    </source>
</evidence>
<feature type="compositionally biased region" description="Polar residues" evidence="1">
    <location>
        <begin position="69"/>
        <end position="84"/>
    </location>
</feature>
<reference evidence="3" key="1">
    <citation type="submission" date="2023-07" db="EMBL/GenBank/DDBJ databases">
        <title>Chromosome-level genome assembly of Artemia franciscana.</title>
        <authorList>
            <person name="Jo E."/>
        </authorList>
    </citation>
    <scope>NUCLEOTIDE SEQUENCE</scope>
    <source>
        <tissue evidence="3">Whole body</tissue>
    </source>
</reference>
<feature type="region of interest" description="Disordered" evidence="1">
    <location>
        <begin position="64"/>
        <end position="98"/>
    </location>
</feature>
<dbReference type="PROSITE" id="PS51504">
    <property type="entry name" value="H15"/>
    <property type="match status" value="1"/>
</dbReference>
<sequence length="384" mass="42770">MITKSFADLKERGGPSRQAILKYIKGNLQVGNDTKVVNMHLKQALKRCLANRIVIIPKISLESEDERSGPNSTGNIDSDSQLVHTTVPRDAKKAKQSYKQSYRKEWPSVPELKAWLSQNEAKTEAYCLYCDTDIKVDFGKTALVNHEKTQKHKDNEVRWLASMKGQLKISSSLSGSSFVHQVEEVETKLVSFIIQNNLPFSISENLVSLVKSLPGAGQAVQYIQLGKQKATNCIRQGFGPFFKDLIVEKLKTSQLSIIIDETTDQSTKKHLAVCVSFCNENLETQIDVLNVTECANGTAITLFQKMEESISKLTIAGLPNWIGYCSDTTNLMFGIHRPVVSMIQDKYPWVIPVKCTGHLCHLSASNACKKMFAGPSTIISTRVQ</sequence>
<dbReference type="InterPro" id="IPR005818">
    <property type="entry name" value="Histone_H1/H5_H15"/>
</dbReference>
<dbReference type="GO" id="GO:0000786">
    <property type="term" value="C:nucleosome"/>
    <property type="evidence" value="ECO:0007669"/>
    <property type="project" value="InterPro"/>
</dbReference>
<evidence type="ECO:0000313" key="3">
    <source>
        <dbReference type="EMBL" id="KAK2718050.1"/>
    </source>
</evidence>
<dbReference type="SMART" id="SM00526">
    <property type="entry name" value="H15"/>
    <property type="match status" value="1"/>
</dbReference>
<dbReference type="InterPro" id="IPR036390">
    <property type="entry name" value="WH_DNA-bd_sf"/>
</dbReference>
<organism evidence="3 4">
    <name type="scientific">Artemia franciscana</name>
    <name type="common">Brine shrimp</name>
    <name type="synonym">Artemia sanfranciscana</name>
    <dbReference type="NCBI Taxonomy" id="6661"/>
    <lineage>
        <taxon>Eukaryota</taxon>
        <taxon>Metazoa</taxon>
        <taxon>Ecdysozoa</taxon>
        <taxon>Arthropoda</taxon>
        <taxon>Crustacea</taxon>
        <taxon>Branchiopoda</taxon>
        <taxon>Anostraca</taxon>
        <taxon>Artemiidae</taxon>
        <taxon>Artemia</taxon>
    </lineage>
</organism>
<dbReference type="Pfam" id="PF00538">
    <property type="entry name" value="Linker_histone"/>
    <property type="match status" value="1"/>
</dbReference>
<comment type="caution">
    <text evidence="3">The sequence shown here is derived from an EMBL/GenBank/DDBJ whole genome shotgun (WGS) entry which is preliminary data.</text>
</comment>
<evidence type="ECO:0000256" key="1">
    <source>
        <dbReference type="SAM" id="MobiDB-lite"/>
    </source>
</evidence>
<name>A0AA88LE04_ARTSF</name>
<dbReference type="AlphaFoldDB" id="A0AA88LE04"/>
<dbReference type="CDD" id="cd00073">
    <property type="entry name" value="H15"/>
    <property type="match status" value="1"/>
</dbReference>
<dbReference type="GO" id="GO:0006334">
    <property type="term" value="P:nucleosome assembly"/>
    <property type="evidence" value="ECO:0007669"/>
    <property type="project" value="InterPro"/>
</dbReference>